<dbReference type="AlphaFoldDB" id="A0A432VR62"/>
<reference evidence="2" key="1">
    <citation type="journal article" date="2018" name="Front. Microbiol.">
        <title>Genome-Based Analysis Reveals the Taxonomy and Diversity of the Family Idiomarinaceae.</title>
        <authorList>
            <person name="Liu Y."/>
            <person name="Lai Q."/>
            <person name="Shao Z."/>
        </authorList>
    </citation>
    <scope>NUCLEOTIDE SEQUENCE [LARGE SCALE GENOMIC DNA]</scope>
    <source>
        <strain evidence="2">GBPy7</strain>
    </source>
</reference>
<sequence>MFKKKQPHTRPRVLKNRLVGIAGDEHGFVMVIARYKRPTCEFTVYLSRFLPNGLPEAAHGRIAANNLPWRYPLKKAPIHAVSEHFEVLPLLLPAGISEAEAIACAELKVKQQANPNAWLWDIQLAEQNSKLWLLAKSRYTELVAWLDTLTFCARQLASWCPASEIFTERQLVEHNLVKQPQIEAWLSEHFPHYTQEEYRKLVLAIAVLYAKYQHIKHAEIRLVPPVQGGFGG</sequence>
<comment type="caution">
    <text evidence="1">The sequence shown here is derived from an EMBL/GenBank/DDBJ whole genome shotgun (WGS) entry which is preliminary data.</text>
</comment>
<dbReference type="RefSeq" id="WP_126768192.1">
    <property type="nucleotide sequence ID" value="NZ_PIPJ01000010.1"/>
</dbReference>
<gene>
    <name evidence="1" type="ORF">CWE08_10920</name>
</gene>
<protein>
    <submittedName>
        <fullName evidence="1">Uncharacterized protein</fullName>
    </submittedName>
</protein>
<proteinExistence type="predicted"/>
<dbReference type="EMBL" id="PIPJ01000010">
    <property type="protein sequence ID" value="RUO18735.1"/>
    <property type="molecule type" value="Genomic_DNA"/>
</dbReference>
<accession>A0A432VR62</accession>
<dbReference type="OrthoDB" id="9842277at2"/>
<name>A0A432VR62_9GAMM</name>
<organism evidence="1 2">
    <name type="scientific">Aliidiomarina iranensis</name>
    <dbReference type="NCBI Taxonomy" id="1434071"/>
    <lineage>
        <taxon>Bacteria</taxon>
        <taxon>Pseudomonadati</taxon>
        <taxon>Pseudomonadota</taxon>
        <taxon>Gammaproteobacteria</taxon>
        <taxon>Alteromonadales</taxon>
        <taxon>Idiomarinaceae</taxon>
        <taxon>Aliidiomarina</taxon>
    </lineage>
</organism>
<evidence type="ECO:0000313" key="2">
    <source>
        <dbReference type="Proteomes" id="UP000288395"/>
    </source>
</evidence>
<evidence type="ECO:0000313" key="1">
    <source>
        <dbReference type="EMBL" id="RUO18735.1"/>
    </source>
</evidence>
<dbReference type="Proteomes" id="UP000288395">
    <property type="component" value="Unassembled WGS sequence"/>
</dbReference>
<keyword evidence="2" id="KW-1185">Reference proteome</keyword>